<comment type="catalytic activity">
    <reaction evidence="3">
        <text>di-trans,octa-cis-undecaprenyl diphosphate + H2O = di-trans,octa-cis-undecaprenyl phosphate + phosphate + H(+)</text>
        <dbReference type="Rhea" id="RHEA:28094"/>
        <dbReference type="ChEBI" id="CHEBI:15377"/>
        <dbReference type="ChEBI" id="CHEBI:15378"/>
        <dbReference type="ChEBI" id="CHEBI:43474"/>
        <dbReference type="ChEBI" id="CHEBI:58405"/>
        <dbReference type="ChEBI" id="CHEBI:60392"/>
        <dbReference type="EC" id="3.6.1.27"/>
    </reaction>
</comment>
<feature type="transmembrane region" description="Helical" evidence="4">
    <location>
        <begin position="225"/>
        <end position="243"/>
    </location>
</feature>
<evidence type="ECO:0000259" key="5">
    <source>
        <dbReference type="SMART" id="SM00014"/>
    </source>
</evidence>
<reference evidence="7" key="1">
    <citation type="submission" date="2017-09" db="EMBL/GenBank/DDBJ databases">
        <title>FDA dAtabase for Regulatory Grade micrObial Sequences (FDA-ARGOS): Supporting development and validation of Infectious Disease Dx tests.</title>
        <authorList>
            <person name="Minogue T."/>
            <person name="Wolcott M."/>
            <person name="Wasieloski L."/>
            <person name="Aguilar W."/>
            <person name="Moore D."/>
            <person name="Tallon L."/>
            <person name="Sadzewicz L."/>
            <person name="Ott S."/>
            <person name="Zhao X."/>
            <person name="Nagaraj S."/>
            <person name="Vavikolanu K."/>
            <person name="Aluvathingal J."/>
            <person name="Nadendla S."/>
            <person name="Sichtig H."/>
        </authorList>
    </citation>
    <scope>NUCLEOTIDE SEQUENCE [LARGE SCALE GENOMIC DNA]</scope>
    <source>
        <strain evidence="7">FDAARGOS_387</strain>
    </source>
</reference>
<comment type="caution">
    <text evidence="6">The sequence shown here is derived from an EMBL/GenBank/DDBJ whole genome shotgun (WGS) entry which is preliminary data.</text>
</comment>
<dbReference type="Proteomes" id="UP000224974">
    <property type="component" value="Unassembled WGS sequence"/>
</dbReference>
<keyword evidence="4" id="KW-0812">Transmembrane</keyword>
<proteinExistence type="predicted"/>
<dbReference type="AlphaFoldDB" id="A0A2C6DL84"/>
<protein>
    <recommendedName>
        <fullName evidence="1">undecaprenyl-diphosphate phosphatase</fullName>
        <ecNumber evidence="1">3.6.1.27</ecNumber>
    </recommendedName>
    <alternativeName>
        <fullName evidence="2">Undecaprenyl pyrophosphate phosphatase</fullName>
    </alternativeName>
</protein>
<dbReference type="EC" id="3.6.1.27" evidence="1"/>
<feature type="transmembrane region" description="Helical" evidence="4">
    <location>
        <begin position="21"/>
        <end position="41"/>
    </location>
</feature>
<evidence type="ECO:0000256" key="1">
    <source>
        <dbReference type="ARBA" id="ARBA00012374"/>
    </source>
</evidence>
<keyword evidence="7" id="KW-1185">Reference proteome</keyword>
<dbReference type="CDD" id="cd01610">
    <property type="entry name" value="PAP2_like"/>
    <property type="match status" value="1"/>
</dbReference>
<dbReference type="Gene3D" id="1.20.144.10">
    <property type="entry name" value="Phosphatidic acid phosphatase type 2/haloperoxidase"/>
    <property type="match status" value="1"/>
</dbReference>
<dbReference type="NCBIfam" id="NF007975">
    <property type="entry name" value="PRK10699.1"/>
    <property type="match status" value="1"/>
</dbReference>
<dbReference type="SUPFAM" id="SSF48317">
    <property type="entry name" value="Acid phosphatase/Vanadium-dependent haloperoxidase"/>
    <property type="match status" value="1"/>
</dbReference>
<feature type="domain" description="Phosphatidic acid phosphatase type 2/haloperoxidase" evidence="5">
    <location>
        <begin position="90"/>
        <end position="240"/>
    </location>
</feature>
<dbReference type="SMART" id="SM00014">
    <property type="entry name" value="acidPPc"/>
    <property type="match status" value="1"/>
</dbReference>
<keyword evidence="4" id="KW-0472">Membrane</keyword>
<evidence type="ECO:0000256" key="4">
    <source>
        <dbReference type="SAM" id="Phobius"/>
    </source>
</evidence>
<dbReference type="PANTHER" id="PTHR14969:SF54">
    <property type="entry name" value="PHOSPHATIDYLGLYCEROPHOSPHATASE B"/>
    <property type="match status" value="1"/>
</dbReference>
<keyword evidence="4" id="KW-1133">Transmembrane helix</keyword>
<evidence type="ECO:0000256" key="2">
    <source>
        <dbReference type="ARBA" id="ARBA00032707"/>
    </source>
</evidence>
<evidence type="ECO:0000256" key="3">
    <source>
        <dbReference type="ARBA" id="ARBA00047594"/>
    </source>
</evidence>
<feature type="transmembrane region" description="Helical" evidence="4">
    <location>
        <begin position="197"/>
        <end position="219"/>
    </location>
</feature>
<organism evidence="6 7">
    <name type="scientific">Budvicia aquatica</name>
    <dbReference type="NCBI Taxonomy" id="82979"/>
    <lineage>
        <taxon>Bacteria</taxon>
        <taxon>Pseudomonadati</taxon>
        <taxon>Pseudomonadota</taxon>
        <taxon>Gammaproteobacteria</taxon>
        <taxon>Enterobacterales</taxon>
        <taxon>Budviciaceae</taxon>
        <taxon>Budvicia</taxon>
    </lineage>
</organism>
<dbReference type="PANTHER" id="PTHR14969">
    <property type="entry name" value="SPHINGOSINE-1-PHOSPHATE PHOSPHOHYDROLASE"/>
    <property type="match status" value="1"/>
</dbReference>
<evidence type="ECO:0000313" key="7">
    <source>
        <dbReference type="Proteomes" id="UP000224974"/>
    </source>
</evidence>
<name>A0A2C6DL84_9GAMM</name>
<evidence type="ECO:0000313" key="6">
    <source>
        <dbReference type="EMBL" id="PHI31078.1"/>
    </source>
</evidence>
<feature type="transmembrane region" description="Helical" evidence="4">
    <location>
        <begin position="90"/>
        <end position="109"/>
    </location>
</feature>
<dbReference type="OrthoDB" id="5586741at2"/>
<dbReference type="GO" id="GO:0050380">
    <property type="term" value="F:undecaprenyl-diphosphatase activity"/>
    <property type="evidence" value="ECO:0007669"/>
    <property type="project" value="UniProtKB-EC"/>
</dbReference>
<feature type="transmembrane region" description="Helical" evidence="4">
    <location>
        <begin position="61"/>
        <end position="78"/>
    </location>
</feature>
<sequence length="264" mass="30171">MCGLNRFKLESSMLSLAKRTACGVLILLAMPLIVWVSDWFWTPSENNPFLKPLFWITETSSSPWGALTSVVLALWFVWQLKLPIMRKGLYLIAILAVTIVGGQAIKSAIKETVEEPRPFVLWLENEFQIDDAAFYSLPRKERARIVEQKLKNEDRVPPWLSKHWERETGYSFPSGHTMFTASWALLGIGLLWPRRRYVSATILMIWAVTVAGSRLLLGMHWSEDLMVSIILSGLFAFLACWFIDRKVMRLDQFAGAAGTEKCEE</sequence>
<accession>A0A2C6DL84</accession>
<dbReference type="InterPro" id="IPR000326">
    <property type="entry name" value="PAP2/HPO"/>
</dbReference>
<dbReference type="GO" id="GO:0005886">
    <property type="term" value="C:plasma membrane"/>
    <property type="evidence" value="ECO:0007669"/>
    <property type="project" value="TreeGrafter"/>
</dbReference>
<feature type="transmembrane region" description="Helical" evidence="4">
    <location>
        <begin position="170"/>
        <end position="192"/>
    </location>
</feature>
<dbReference type="EMBL" id="PDDX01000001">
    <property type="protein sequence ID" value="PHI31078.1"/>
    <property type="molecule type" value="Genomic_DNA"/>
</dbReference>
<dbReference type="STRING" id="1111728.GCA_000427805_02343"/>
<gene>
    <name evidence="6" type="ORF">CRN84_17930</name>
</gene>
<dbReference type="InterPro" id="IPR036938">
    <property type="entry name" value="PAP2/HPO_sf"/>
</dbReference>
<dbReference type="Pfam" id="PF01569">
    <property type="entry name" value="PAP2"/>
    <property type="match status" value="1"/>
</dbReference>